<keyword evidence="2" id="KW-0472">Membrane</keyword>
<dbReference type="GO" id="GO:0009279">
    <property type="term" value="C:cell outer membrane"/>
    <property type="evidence" value="ECO:0007669"/>
    <property type="project" value="UniProtKB-SubCell"/>
</dbReference>
<feature type="domain" description="Outer membrane protein beta-barrel" evidence="6">
    <location>
        <begin position="310"/>
        <end position="713"/>
    </location>
</feature>
<evidence type="ECO:0000313" key="7">
    <source>
        <dbReference type="EMBL" id="TDO22470.1"/>
    </source>
</evidence>
<dbReference type="Gene3D" id="2.170.130.10">
    <property type="entry name" value="TonB-dependent receptor, plug domain"/>
    <property type="match status" value="1"/>
</dbReference>
<dbReference type="EMBL" id="SNWM01000002">
    <property type="protein sequence ID" value="TDO22470.1"/>
    <property type="molecule type" value="Genomic_DNA"/>
</dbReference>
<comment type="subcellular location">
    <subcellularLocation>
        <location evidence="1">Cell outer membrane</location>
    </subcellularLocation>
</comment>
<accession>A0A4R6IK86</accession>
<evidence type="ECO:0000256" key="3">
    <source>
        <dbReference type="ARBA" id="ARBA00023237"/>
    </source>
</evidence>
<evidence type="ECO:0000313" key="8">
    <source>
        <dbReference type="Proteomes" id="UP000295499"/>
    </source>
</evidence>
<dbReference type="InterPro" id="IPR036942">
    <property type="entry name" value="Beta-barrel_TonB_sf"/>
</dbReference>
<evidence type="ECO:0000256" key="1">
    <source>
        <dbReference type="ARBA" id="ARBA00004442"/>
    </source>
</evidence>
<reference evidence="7 8" key="1">
    <citation type="submission" date="2019-03" db="EMBL/GenBank/DDBJ databases">
        <title>Genomic Encyclopedia of Archaeal and Bacterial Type Strains, Phase II (KMG-II): from individual species to whole genera.</title>
        <authorList>
            <person name="Goeker M."/>
        </authorList>
    </citation>
    <scope>NUCLEOTIDE SEQUENCE [LARGE SCALE GENOMIC DNA]</scope>
    <source>
        <strain evidence="7 8">DSM 19034</strain>
    </source>
</reference>
<dbReference type="OrthoDB" id="606851at2"/>
<feature type="signal peptide" evidence="5">
    <location>
        <begin position="1"/>
        <end position="24"/>
    </location>
</feature>
<dbReference type="InterPro" id="IPR037066">
    <property type="entry name" value="Plug_dom_sf"/>
</dbReference>
<organism evidence="7 8">
    <name type="scientific">Pedobacter duraquae</name>
    <dbReference type="NCBI Taxonomy" id="425511"/>
    <lineage>
        <taxon>Bacteria</taxon>
        <taxon>Pseudomonadati</taxon>
        <taxon>Bacteroidota</taxon>
        <taxon>Sphingobacteriia</taxon>
        <taxon>Sphingobacteriales</taxon>
        <taxon>Sphingobacteriaceae</taxon>
        <taxon>Pedobacter</taxon>
    </lineage>
</organism>
<keyword evidence="5" id="KW-0732">Signal</keyword>
<dbReference type="PANTHER" id="PTHR40980">
    <property type="entry name" value="PLUG DOMAIN-CONTAINING PROTEIN"/>
    <property type="match status" value="1"/>
</dbReference>
<feature type="chain" id="PRO_5020487483" evidence="5">
    <location>
        <begin position="25"/>
        <end position="741"/>
    </location>
</feature>
<sequence length="741" mass="82507">MKIKINRSLFSFCIPFFIAIPGFAQDSTKKKADSTSTINEVQELNTVQITGKKPLVTQKNGTTTLHVSNSSVSSSSSALEILSKAPGVHVERDGSISLNGKRGVTVLIDGKPTYLSTEQVRNLLSATNGISIEAIELIGSPSSKYEASGAGGLINIRLKKNEDYGTNGNLTAVGGYGNYFKRNASLLINHRSSKFHFFGQYSFENLKENEILNLSRSNNNGNEQTFFRQSGTDLYAKESHNLKAGLDYNLTNKTVLGFVTTGFTNKNTINTDNLTLIGQQPILPDSSIYSISNGDSRYKSLGYNLNLRSKIDTSGQELNADLDYSRFTSANTFIYNNIFYNSSGQIFKPALLFKNQTPSQIDIWAAKIDYSRQLTEGIKLESGFKSSYVKTENAFAYLNNNATGFIKDIGKSNEFSYREAIQAAYSELSVQKYGLNIQAGLRAELTASKGISPGQDNTVKRTYLDFFPHISINRELSPADEISFSYSRRIDRPDYQSLNPFSYFADLFTYSVGNPFLNPQYTSAFELSYNLKKIGNVSLGYSRTRDVITTTLITDTVKKTLYIKDQNLAREQTINLVFAVPVTFASWWQSTNNLTVYRNKYQTSNLMGLPYSAGQLTYLLNTTQTLQVGKLVDTEIAFDYQSPQIYGTYAVKPLYGMDLGLSKNILGKQLTIKASATDLFNTRKARISSAIPSQDYQLTQKSESRVFKLSMTYNFGKKTVKQNDDKSGSNDTEKSRVKATH</sequence>
<dbReference type="PANTHER" id="PTHR40980:SF4">
    <property type="entry name" value="TONB-DEPENDENT RECEPTOR-LIKE BETA-BARREL DOMAIN-CONTAINING PROTEIN"/>
    <property type="match status" value="1"/>
</dbReference>
<evidence type="ECO:0000259" key="6">
    <source>
        <dbReference type="Pfam" id="PF14905"/>
    </source>
</evidence>
<name>A0A4R6IK86_9SPHI</name>
<keyword evidence="8" id="KW-1185">Reference proteome</keyword>
<feature type="compositionally biased region" description="Basic and acidic residues" evidence="4">
    <location>
        <begin position="721"/>
        <end position="741"/>
    </location>
</feature>
<dbReference type="RefSeq" id="WP_133553850.1">
    <property type="nucleotide sequence ID" value="NZ_SNWM01000002.1"/>
</dbReference>
<dbReference type="SUPFAM" id="SSF56935">
    <property type="entry name" value="Porins"/>
    <property type="match status" value="1"/>
</dbReference>
<dbReference type="AlphaFoldDB" id="A0A4R6IK86"/>
<protein>
    <submittedName>
        <fullName evidence="7">Outer membrane receptor protein involved in Fe transport</fullName>
    </submittedName>
</protein>
<feature type="region of interest" description="Disordered" evidence="4">
    <location>
        <begin position="719"/>
        <end position="741"/>
    </location>
</feature>
<dbReference type="Pfam" id="PF14905">
    <property type="entry name" value="OMP_b-brl_3"/>
    <property type="match status" value="1"/>
</dbReference>
<evidence type="ECO:0000256" key="4">
    <source>
        <dbReference type="SAM" id="MobiDB-lite"/>
    </source>
</evidence>
<proteinExistence type="predicted"/>
<evidence type="ECO:0000256" key="2">
    <source>
        <dbReference type="ARBA" id="ARBA00023136"/>
    </source>
</evidence>
<dbReference type="Proteomes" id="UP000295499">
    <property type="component" value="Unassembled WGS sequence"/>
</dbReference>
<evidence type="ECO:0000256" key="5">
    <source>
        <dbReference type="SAM" id="SignalP"/>
    </source>
</evidence>
<gene>
    <name evidence="7" type="ORF">CLV32_1443</name>
</gene>
<keyword evidence="3" id="KW-0998">Cell outer membrane</keyword>
<dbReference type="Gene3D" id="2.40.170.20">
    <property type="entry name" value="TonB-dependent receptor, beta-barrel domain"/>
    <property type="match status" value="1"/>
</dbReference>
<keyword evidence="7" id="KW-0675">Receptor</keyword>
<dbReference type="InterPro" id="IPR041700">
    <property type="entry name" value="OMP_b-brl_3"/>
</dbReference>
<comment type="caution">
    <text evidence="7">The sequence shown here is derived from an EMBL/GenBank/DDBJ whole genome shotgun (WGS) entry which is preliminary data.</text>
</comment>